<reference evidence="1 2" key="1">
    <citation type="journal article" date="2014" name="Genome Biol. Evol.">
        <title>The genome of the myxosporean Thelohanellus kitauei shows adaptations to nutrient acquisition within its fish host.</title>
        <authorList>
            <person name="Yang Y."/>
            <person name="Xiong J."/>
            <person name="Zhou Z."/>
            <person name="Huo F."/>
            <person name="Miao W."/>
            <person name="Ran C."/>
            <person name="Liu Y."/>
            <person name="Zhang J."/>
            <person name="Feng J."/>
            <person name="Wang M."/>
            <person name="Wang M."/>
            <person name="Wang L."/>
            <person name="Yao B."/>
        </authorList>
    </citation>
    <scope>NUCLEOTIDE SEQUENCE [LARGE SCALE GENOMIC DNA]</scope>
    <source>
        <strain evidence="1">Wuqing</strain>
    </source>
</reference>
<sequence length="109" mass="12628">MKLVDDSILFEPNMNYCVTSIRQRLIIYGWRCRQFNLPNFKALWIYNTINGNSRRYPAPDKSNETTINSSICTMGDKVYIVGGTGRPFRDGKTNYLVSFDISDSSWKEL</sequence>
<dbReference type="AlphaFoldDB" id="A0A0C2MA10"/>
<proteinExistence type="predicted"/>
<evidence type="ECO:0000313" key="2">
    <source>
        <dbReference type="Proteomes" id="UP000031668"/>
    </source>
</evidence>
<keyword evidence="2" id="KW-1185">Reference proteome</keyword>
<dbReference type="OrthoDB" id="7676067at2759"/>
<organism evidence="1 2">
    <name type="scientific">Thelohanellus kitauei</name>
    <name type="common">Myxosporean</name>
    <dbReference type="NCBI Taxonomy" id="669202"/>
    <lineage>
        <taxon>Eukaryota</taxon>
        <taxon>Metazoa</taxon>
        <taxon>Cnidaria</taxon>
        <taxon>Myxozoa</taxon>
        <taxon>Myxosporea</taxon>
        <taxon>Bivalvulida</taxon>
        <taxon>Platysporina</taxon>
        <taxon>Myxobolidae</taxon>
        <taxon>Thelohanellus</taxon>
    </lineage>
</organism>
<dbReference type="SUPFAM" id="SSF117281">
    <property type="entry name" value="Kelch motif"/>
    <property type="match status" value="1"/>
</dbReference>
<dbReference type="Gene3D" id="2.120.10.80">
    <property type="entry name" value="Kelch-type beta propeller"/>
    <property type="match status" value="1"/>
</dbReference>
<comment type="caution">
    <text evidence="1">The sequence shown here is derived from an EMBL/GenBank/DDBJ whole genome shotgun (WGS) entry which is preliminary data.</text>
</comment>
<evidence type="ECO:0000313" key="1">
    <source>
        <dbReference type="EMBL" id="KII61154.1"/>
    </source>
</evidence>
<gene>
    <name evidence="1" type="ORF">RF11_16437</name>
</gene>
<dbReference type="InterPro" id="IPR015915">
    <property type="entry name" value="Kelch-typ_b-propeller"/>
</dbReference>
<dbReference type="Proteomes" id="UP000031668">
    <property type="component" value="Unassembled WGS sequence"/>
</dbReference>
<accession>A0A0C2MA10</accession>
<name>A0A0C2MA10_THEKT</name>
<dbReference type="EMBL" id="JWZT01005375">
    <property type="protein sequence ID" value="KII61154.1"/>
    <property type="molecule type" value="Genomic_DNA"/>
</dbReference>
<protein>
    <submittedName>
        <fullName evidence="1">Uncharacterized protein</fullName>
    </submittedName>
</protein>